<dbReference type="AlphaFoldDB" id="Q2IK18"/>
<evidence type="ECO:0008006" key="4">
    <source>
        <dbReference type="Google" id="ProtNLM"/>
    </source>
</evidence>
<dbReference type="Pfam" id="PF06727">
    <property type="entry name" value="DUF1207"/>
    <property type="match status" value="1"/>
</dbReference>
<dbReference type="STRING" id="290397.Adeh_2224"/>
<dbReference type="EMBL" id="CP000251">
    <property type="protein sequence ID" value="ABC81994.1"/>
    <property type="molecule type" value="Genomic_DNA"/>
</dbReference>
<evidence type="ECO:0000313" key="2">
    <source>
        <dbReference type="EMBL" id="ABC81994.1"/>
    </source>
</evidence>
<dbReference type="eggNOG" id="COG3170">
    <property type="taxonomic scope" value="Bacteria"/>
</dbReference>
<dbReference type="OrthoDB" id="238106at2"/>
<gene>
    <name evidence="2" type="ordered locus">Adeh_2224</name>
</gene>
<proteinExistence type="predicted"/>
<evidence type="ECO:0000256" key="1">
    <source>
        <dbReference type="SAM" id="SignalP"/>
    </source>
</evidence>
<dbReference type="HOGENOM" id="CLU_060295_0_0_7"/>
<feature type="signal peptide" evidence="1">
    <location>
        <begin position="1"/>
        <end position="29"/>
    </location>
</feature>
<keyword evidence="1" id="KW-0732">Signal</keyword>
<reference evidence="2" key="1">
    <citation type="submission" date="2006-01" db="EMBL/GenBank/DDBJ databases">
        <title>Complete sequence of Anaeromyxobacter dehalogenans 2CP-C.</title>
        <authorList>
            <consortium name="US DOE Joint Genome Institute"/>
            <person name="Copeland A."/>
            <person name="Lucas S."/>
            <person name="Lapidus A."/>
            <person name="Barry K."/>
            <person name="Detter J.C."/>
            <person name="Glavina T."/>
            <person name="Hammon N."/>
            <person name="Israni S."/>
            <person name="Pitluck S."/>
            <person name="Brettin T."/>
            <person name="Bruce D."/>
            <person name="Han C."/>
            <person name="Tapia R."/>
            <person name="Gilna P."/>
            <person name="Kiss H."/>
            <person name="Schmutz J."/>
            <person name="Larimer F."/>
            <person name="Land M."/>
            <person name="Kyrpides N."/>
            <person name="Anderson I."/>
            <person name="Sanford R.A."/>
            <person name="Ritalahti K.M."/>
            <person name="Thomas H.S."/>
            <person name="Kirby J.R."/>
            <person name="Zhulin I.B."/>
            <person name="Loeffler F.E."/>
            <person name="Richardson P."/>
        </authorList>
    </citation>
    <scope>NUCLEOTIDE SEQUENCE</scope>
    <source>
        <strain evidence="2">2CP-C</strain>
    </source>
</reference>
<protein>
    <recommendedName>
        <fullName evidence="4">DUF1207 domain-containing protein</fullName>
    </recommendedName>
</protein>
<dbReference type="InterPro" id="IPR009599">
    <property type="entry name" value="DUF1207"/>
</dbReference>
<dbReference type="RefSeq" id="WP_011421276.1">
    <property type="nucleotide sequence ID" value="NC_007760.1"/>
</dbReference>
<feature type="chain" id="PRO_5004210164" description="DUF1207 domain-containing protein" evidence="1">
    <location>
        <begin position="30"/>
        <end position="307"/>
    </location>
</feature>
<evidence type="ECO:0000313" key="3">
    <source>
        <dbReference type="Proteomes" id="UP000001935"/>
    </source>
</evidence>
<dbReference type="Proteomes" id="UP000001935">
    <property type="component" value="Chromosome"/>
</dbReference>
<sequence length="307" mass="33180">MLPARRPRPFPLAILLALGLAAPAGVAAAQPQDVRVLQCGTGVHQDEAFGVVWLPQGEVFCPLVADPKAVRSFVSYLYGKFPTSRGSLHLGSVGIGDGLPLLRVGGPRAADGLQVGLEAAVFAQFDLDSRSDDLLNADYTVGIPVTFRRAGFSVRLRPYHQSSHLGDELLLRADGEIVRQNLSFESVELILSQELGPLRVYAGGEHLLRRSPGALDPRVAHAGAELRAGPDRGARLVVAGDVKSSEQQQWKPAWSGRAGVEVAWWRSPGHPPRVWSLLAEYYDGPSPYGQFFLESTRYAGLGLHLQL</sequence>
<name>Q2IK18_ANADE</name>
<dbReference type="KEGG" id="ade:Adeh_2224"/>
<organism evidence="2 3">
    <name type="scientific">Anaeromyxobacter dehalogenans (strain 2CP-C)</name>
    <dbReference type="NCBI Taxonomy" id="290397"/>
    <lineage>
        <taxon>Bacteria</taxon>
        <taxon>Pseudomonadati</taxon>
        <taxon>Myxococcota</taxon>
        <taxon>Myxococcia</taxon>
        <taxon>Myxococcales</taxon>
        <taxon>Cystobacterineae</taxon>
        <taxon>Anaeromyxobacteraceae</taxon>
        <taxon>Anaeromyxobacter</taxon>
    </lineage>
</organism>
<accession>Q2IK18</accession>